<dbReference type="PANTHER" id="PTHR12585:SF70">
    <property type="entry name" value="RAD21_REC8 N TERMINAL DOMAIN PROTEIN (AFU_ORTHOLOGUE AFUA_6G02900)"/>
    <property type="match status" value="1"/>
</dbReference>
<dbReference type="RefSeq" id="XP_043138209.1">
    <property type="nucleotide sequence ID" value="XM_043280651.1"/>
</dbReference>
<comment type="subcellular location">
    <subcellularLocation>
        <location evidence="1">Nucleus</location>
    </subcellularLocation>
</comment>
<reference evidence="5" key="1">
    <citation type="submission" date="2021-01" db="EMBL/GenBank/DDBJ databases">
        <authorList>
            <consortium name="Aspergillus chevalieri M1 genome sequencing consortium"/>
            <person name="Kazuki M."/>
            <person name="Futagami T."/>
        </authorList>
    </citation>
    <scope>NUCLEOTIDE SEQUENCE</scope>
    <source>
        <strain evidence="5">M1</strain>
    </source>
</reference>
<evidence type="ECO:0000313" key="6">
    <source>
        <dbReference type="Proteomes" id="UP000637239"/>
    </source>
</evidence>
<dbReference type="EMBL" id="AP024420">
    <property type="protein sequence ID" value="BCR89687.1"/>
    <property type="molecule type" value="Genomic_DNA"/>
</dbReference>
<feature type="compositionally biased region" description="Basic and acidic residues" evidence="3">
    <location>
        <begin position="436"/>
        <end position="459"/>
    </location>
</feature>
<keyword evidence="2" id="KW-0539">Nucleus</keyword>
<dbReference type="Pfam" id="PF04825">
    <property type="entry name" value="Rad21_Rec8_N"/>
    <property type="match status" value="1"/>
</dbReference>
<dbReference type="AlphaFoldDB" id="A0A7R7ZQT6"/>
<protein>
    <recommendedName>
        <fullName evidence="4">Rad21/Rec8-like protein N-terminal domain-containing protein</fullName>
    </recommendedName>
</protein>
<dbReference type="GO" id="GO:0030892">
    <property type="term" value="C:mitotic cohesin complex"/>
    <property type="evidence" value="ECO:0007669"/>
    <property type="project" value="TreeGrafter"/>
</dbReference>
<dbReference type="PANTHER" id="PTHR12585">
    <property type="entry name" value="SCC1 / RAD21 FAMILY MEMBER"/>
    <property type="match status" value="1"/>
</dbReference>
<sequence>MFYSYDILTSPEHGVATIWLVATLGSRSIAKRLNKKAILDVDVPRACNVITNPEAPMALRLQGSLLYGVSRVYSQQCGYTLTDVQAMHDKMRAMLKVLPGGGLDPAAGKARPDQLVLPDDPSFVPEINLPGLGIDFSKITLEPQADTSRQDSFLWTKSPDLSQIVPENLNLQLDLSSEDIMKDFGGFGSQSETSGSVQRRPLGRIAAGALDDEAGVLLQPDFEFDEDGNIIELSGERESRPNILRDQLAGRHLSETPLAGMGDNNLSWDYQPMLVDDDEGRATYAQNTATPMQLARSRQPFESSPAYGPSINQDSQTVTARQSRRVPKVVPADNQTALRNTELAQMNNEYVQNMAAILKQKQNNKIPAQAKKNAVFWVFGLGIGSVGIGLGASQMPHPLQVFSGDELHTALNPQEKRKARKRARRADDDESDSDEEGRRVRAREEIEDQIGRGGDDVEIGRNAPPSLRDDNSQMPWNITASIQSSRHGSSANIFRGLGSVSELSSRGMSEPASIQLPGFGRPRSRLTSASPLAGRGFSYDLESLNGLEGLEGDIGVYGDFDLSHYLQAEVDGDGNVMLRNDDGVNASAQKRARTNTRGTNSQQRYLQEQVLQSSLDQDTVNFLDFMYAQTLDMPEKHDSEAQQEEDEDLTGFSTPIRQVSGVKEITFSTLLPPKETTRTVATHALMHVLTLVTKGFLEVHQEEYEDRSSEEHGVLYRYGEIFMRLP</sequence>
<accession>A0A7R7ZQT6</accession>
<dbReference type="CDD" id="cd21789">
    <property type="entry name" value="Rad21_Rec8_M_SpRec8p-like"/>
    <property type="match status" value="1"/>
</dbReference>
<dbReference type="KEGG" id="ache:ACHE_50885S"/>
<proteinExistence type="predicted"/>
<dbReference type="GeneID" id="66984045"/>
<keyword evidence="6" id="KW-1185">Reference proteome</keyword>
<gene>
    <name evidence="5" type="ORF">ACHE_50885S</name>
</gene>
<name>A0A7R7ZQT6_ASPCH</name>
<feature type="compositionally biased region" description="Polar residues" evidence="3">
    <location>
        <begin position="310"/>
        <end position="321"/>
    </location>
</feature>
<feature type="region of interest" description="Disordered" evidence="3">
    <location>
        <begin position="290"/>
        <end position="324"/>
    </location>
</feature>
<dbReference type="Proteomes" id="UP000637239">
    <property type="component" value="Chromosome 5"/>
</dbReference>
<evidence type="ECO:0000256" key="2">
    <source>
        <dbReference type="ARBA" id="ARBA00023242"/>
    </source>
</evidence>
<feature type="region of interest" description="Disordered" evidence="3">
    <location>
        <begin position="408"/>
        <end position="473"/>
    </location>
</feature>
<dbReference type="GO" id="GO:0005634">
    <property type="term" value="C:nucleus"/>
    <property type="evidence" value="ECO:0007669"/>
    <property type="project" value="UniProtKB-SubCell"/>
</dbReference>
<dbReference type="GO" id="GO:0007064">
    <property type="term" value="P:mitotic sister chromatid cohesion"/>
    <property type="evidence" value="ECO:0007669"/>
    <property type="project" value="TreeGrafter"/>
</dbReference>
<dbReference type="GO" id="GO:0003682">
    <property type="term" value="F:chromatin binding"/>
    <property type="evidence" value="ECO:0007669"/>
    <property type="project" value="TreeGrafter"/>
</dbReference>
<reference evidence="5" key="2">
    <citation type="submission" date="2021-02" db="EMBL/GenBank/DDBJ databases">
        <title>Aspergillus chevalieri M1 genome sequence.</title>
        <authorList>
            <person name="Kadooka C."/>
            <person name="Mori K."/>
            <person name="Futagami T."/>
        </authorList>
    </citation>
    <scope>NUCLEOTIDE SEQUENCE</scope>
    <source>
        <strain evidence="5">M1</strain>
    </source>
</reference>
<organism evidence="5 6">
    <name type="scientific">Aspergillus chevalieri</name>
    <name type="common">Eurotium chevalieri</name>
    <dbReference type="NCBI Taxonomy" id="182096"/>
    <lineage>
        <taxon>Eukaryota</taxon>
        <taxon>Fungi</taxon>
        <taxon>Dikarya</taxon>
        <taxon>Ascomycota</taxon>
        <taxon>Pezizomycotina</taxon>
        <taxon>Eurotiomycetes</taxon>
        <taxon>Eurotiomycetidae</taxon>
        <taxon>Eurotiales</taxon>
        <taxon>Aspergillaceae</taxon>
        <taxon>Aspergillus</taxon>
        <taxon>Aspergillus subgen. Aspergillus</taxon>
    </lineage>
</organism>
<evidence type="ECO:0000313" key="5">
    <source>
        <dbReference type="EMBL" id="BCR89687.1"/>
    </source>
</evidence>
<evidence type="ECO:0000256" key="3">
    <source>
        <dbReference type="SAM" id="MobiDB-lite"/>
    </source>
</evidence>
<dbReference type="InterPro" id="IPR006910">
    <property type="entry name" value="Rad21_Rec8_N"/>
</dbReference>
<evidence type="ECO:0000256" key="1">
    <source>
        <dbReference type="ARBA" id="ARBA00004123"/>
    </source>
</evidence>
<evidence type="ECO:0000259" key="4">
    <source>
        <dbReference type="Pfam" id="PF04825"/>
    </source>
</evidence>
<dbReference type="InterPro" id="IPR039781">
    <property type="entry name" value="Rad21/Rec8-like"/>
</dbReference>
<feature type="domain" description="Rad21/Rec8-like protein N-terminal" evidence="4">
    <location>
        <begin position="1"/>
        <end position="107"/>
    </location>
</feature>